<dbReference type="InterPro" id="IPR014752">
    <property type="entry name" value="Arrestin-like_C"/>
</dbReference>
<dbReference type="Pfam" id="PF00339">
    <property type="entry name" value="Arrestin_N"/>
    <property type="match status" value="1"/>
</dbReference>
<name>A0A9W7XHY3_9FUNG</name>
<feature type="compositionally biased region" description="Low complexity" evidence="1">
    <location>
        <begin position="488"/>
        <end position="508"/>
    </location>
</feature>
<feature type="region of interest" description="Disordered" evidence="1">
    <location>
        <begin position="798"/>
        <end position="817"/>
    </location>
</feature>
<accession>A0A9W7XHY3</accession>
<feature type="region of interest" description="Disordered" evidence="1">
    <location>
        <begin position="611"/>
        <end position="634"/>
    </location>
</feature>
<organism evidence="3 4">
    <name type="scientific">Coemansia asiatica</name>
    <dbReference type="NCBI Taxonomy" id="1052880"/>
    <lineage>
        <taxon>Eukaryota</taxon>
        <taxon>Fungi</taxon>
        <taxon>Fungi incertae sedis</taxon>
        <taxon>Zoopagomycota</taxon>
        <taxon>Kickxellomycotina</taxon>
        <taxon>Kickxellomycetes</taxon>
        <taxon>Kickxellales</taxon>
        <taxon>Kickxellaceae</taxon>
        <taxon>Coemansia</taxon>
    </lineage>
</organism>
<dbReference type="Proteomes" id="UP001145021">
    <property type="component" value="Unassembled WGS sequence"/>
</dbReference>
<feature type="compositionally biased region" description="Low complexity" evidence="1">
    <location>
        <begin position="224"/>
        <end position="239"/>
    </location>
</feature>
<evidence type="ECO:0000259" key="2">
    <source>
        <dbReference type="Pfam" id="PF00339"/>
    </source>
</evidence>
<protein>
    <recommendedName>
        <fullName evidence="2">Arrestin-like N-terminal domain-containing protein</fullName>
    </recommendedName>
</protein>
<reference evidence="3" key="1">
    <citation type="submission" date="2022-07" db="EMBL/GenBank/DDBJ databases">
        <title>Phylogenomic reconstructions and comparative analyses of Kickxellomycotina fungi.</title>
        <authorList>
            <person name="Reynolds N.K."/>
            <person name="Stajich J.E."/>
            <person name="Barry K."/>
            <person name="Grigoriev I.V."/>
            <person name="Crous P."/>
            <person name="Smith M.E."/>
        </authorList>
    </citation>
    <scope>NUCLEOTIDE SEQUENCE</scope>
    <source>
        <strain evidence="3">NBRC 105413</strain>
    </source>
</reference>
<dbReference type="Gene3D" id="2.60.40.640">
    <property type="match status" value="1"/>
</dbReference>
<comment type="caution">
    <text evidence="3">The sequence shown here is derived from an EMBL/GenBank/DDBJ whole genome shotgun (WGS) entry which is preliminary data.</text>
</comment>
<dbReference type="InterPro" id="IPR011021">
    <property type="entry name" value="Arrestin-like_N"/>
</dbReference>
<dbReference type="EMBL" id="JANBOH010000290">
    <property type="protein sequence ID" value="KAJ1643143.1"/>
    <property type="molecule type" value="Genomic_DNA"/>
</dbReference>
<dbReference type="AlphaFoldDB" id="A0A9W7XHY3"/>
<keyword evidence="4" id="KW-1185">Reference proteome</keyword>
<feature type="domain" description="Arrestin-like N-terminal" evidence="2">
    <location>
        <begin position="17"/>
        <end position="147"/>
    </location>
</feature>
<feature type="region of interest" description="Disordered" evidence="1">
    <location>
        <begin position="379"/>
        <end position="508"/>
    </location>
</feature>
<feature type="compositionally biased region" description="Polar residues" evidence="1">
    <location>
        <begin position="424"/>
        <end position="434"/>
    </location>
</feature>
<gene>
    <name evidence="3" type="ORF">LPJ64_005050</name>
</gene>
<evidence type="ECO:0000313" key="4">
    <source>
        <dbReference type="Proteomes" id="UP001145021"/>
    </source>
</evidence>
<evidence type="ECO:0000313" key="3">
    <source>
        <dbReference type="EMBL" id="KAJ1643143.1"/>
    </source>
</evidence>
<feature type="compositionally biased region" description="Polar residues" evidence="1">
    <location>
        <begin position="624"/>
        <end position="634"/>
    </location>
</feature>
<feature type="region of interest" description="Disordered" evidence="1">
    <location>
        <begin position="201"/>
        <end position="240"/>
    </location>
</feature>
<evidence type="ECO:0000256" key="1">
    <source>
        <dbReference type="SAM" id="MobiDB-lite"/>
    </source>
</evidence>
<feature type="compositionally biased region" description="Polar residues" evidence="1">
    <location>
        <begin position="444"/>
        <end position="477"/>
    </location>
</feature>
<feature type="compositionally biased region" description="Low complexity" evidence="1">
    <location>
        <begin position="381"/>
        <end position="396"/>
    </location>
</feature>
<dbReference type="InterPro" id="IPR014756">
    <property type="entry name" value="Ig_E-set"/>
</dbReference>
<dbReference type="SUPFAM" id="SSF81296">
    <property type="entry name" value="E set domains"/>
    <property type="match status" value="1"/>
</dbReference>
<sequence length="878" mass="92386">MAEPIVFEICFPSHISRAPVCRPGQTIAGTVVLKLNTELQASYLQLRFFGVERVRRTPVSVRTEVSEKKQQQTTMSQKMVMDKEFFHRELILWGERKIGSQRTLASNTLHRFHFSFTMPYVNMPTPRQTPDIEISYSLEAVLAAQVMDQTKGEKVLRDVHRTGAKCFHFEPVIQQRISHGLAASAPLESIVALKDVTAAGAGGNSGSGSSSSSGSASGGGVVGGNSSPNNNHSSSLPASFATNGKTHMNLHVFHPTPAYLPGETVELLLLAPSSKKITNAAFQLRENVRCRKSSAPIIDESDVPTLWKYSVDLTPPQEISFSKLSKSSISQDIGLLGRYLFTSHASLPVVLPLPSDLPKQLDAVSVNTSATVGIQLAHAPSSGKSISDSSTVSVRSQGNSRIKSDEGLAIANLPSSSSLSSSSDGQPPKTTATPLSPLAETQEIGPNSSSDTLDSPTGNSLASGGRGNTISRANSATGLLPGVRLSSHHSSSSSSASMSSSSDSSASLADAVGSGLASVRNRKGSLGGIHTQSLYPSPNVGYLSSSSAAASHHQSSSCAPAVVGVSMTASAASASIGGTTGHRMSKSLGVSEMMDDNISDRSSISETLSIHYQQQHQHQHQQQPKPNLGSNLVSLTRGATSYGSSGAFGQSKANNNNNNNNVLLKNNRLSITPVPLGGLLTKGSYRFAKISFTLPPVSEMSPVSSVFLDYEYAVDIAMTLGGSFGTTKKTIGRLPLKIVTIRTASKSESTDSPGNTCTLDNNGGHTAVYPDTSNNSGKSLRDSLSVLNLSIGHSSDDKDKASLGLHAGGSTPNPLLHNGSPANTLTDFHFETTSKHNTDLGSSSIDEGGYPCLLTFLQNGERIPMPELEAINIGSNMM</sequence>
<feature type="compositionally biased region" description="Low complexity" evidence="1">
    <location>
        <begin position="613"/>
        <end position="623"/>
    </location>
</feature>
<proteinExistence type="predicted"/>